<dbReference type="GO" id="GO:0006508">
    <property type="term" value="P:proteolysis"/>
    <property type="evidence" value="ECO:0007669"/>
    <property type="project" value="InterPro"/>
</dbReference>
<evidence type="ECO:0000313" key="2">
    <source>
        <dbReference type="EMBL" id="GLP97407.1"/>
    </source>
</evidence>
<reference evidence="2" key="1">
    <citation type="journal article" date="2014" name="Int. J. Syst. Evol. Microbiol.">
        <title>Complete genome sequence of Corynebacterium casei LMG S-19264T (=DSM 44701T), isolated from a smear-ripened cheese.</title>
        <authorList>
            <consortium name="US DOE Joint Genome Institute (JGI-PGF)"/>
            <person name="Walter F."/>
            <person name="Albersmeier A."/>
            <person name="Kalinowski J."/>
            <person name="Ruckert C."/>
        </authorList>
    </citation>
    <scope>NUCLEOTIDE SEQUENCE</scope>
    <source>
        <strain evidence="2">NBRC 101628</strain>
    </source>
</reference>
<dbReference type="InterPro" id="IPR045175">
    <property type="entry name" value="M28_fam"/>
</dbReference>
<evidence type="ECO:0000259" key="1">
    <source>
        <dbReference type="Pfam" id="PF04389"/>
    </source>
</evidence>
<dbReference type="RefSeq" id="WP_095504747.1">
    <property type="nucleotide sequence ID" value="NZ_BSNC01000006.1"/>
</dbReference>
<dbReference type="Proteomes" id="UP001161422">
    <property type="component" value="Unassembled WGS sequence"/>
</dbReference>
<dbReference type="SUPFAM" id="SSF53187">
    <property type="entry name" value="Zn-dependent exopeptidases"/>
    <property type="match status" value="1"/>
</dbReference>
<dbReference type="GO" id="GO:0008235">
    <property type="term" value="F:metalloexopeptidase activity"/>
    <property type="evidence" value="ECO:0007669"/>
    <property type="project" value="InterPro"/>
</dbReference>
<gene>
    <name evidence="2" type="ORF">GCM10007895_27140</name>
</gene>
<organism evidence="2 3">
    <name type="scientific">Paraferrimonas sedimenticola</name>
    <dbReference type="NCBI Taxonomy" id="375674"/>
    <lineage>
        <taxon>Bacteria</taxon>
        <taxon>Pseudomonadati</taxon>
        <taxon>Pseudomonadota</taxon>
        <taxon>Gammaproteobacteria</taxon>
        <taxon>Alteromonadales</taxon>
        <taxon>Ferrimonadaceae</taxon>
        <taxon>Paraferrimonas</taxon>
    </lineage>
</organism>
<dbReference type="AlphaFoldDB" id="A0AA37W262"/>
<dbReference type="Gene3D" id="3.40.630.10">
    <property type="entry name" value="Zn peptidases"/>
    <property type="match status" value="1"/>
</dbReference>
<accession>A0AA37W262</accession>
<comment type="caution">
    <text evidence="2">The sequence shown here is derived from an EMBL/GenBank/DDBJ whole genome shotgun (WGS) entry which is preliminary data.</text>
</comment>
<dbReference type="InterPro" id="IPR007484">
    <property type="entry name" value="Peptidase_M28"/>
</dbReference>
<proteinExistence type="predicted"/>
<reference evidence="2" key="2">
    <citation type="submission" date="2023-01" db="EMBL/GenBank/DDBJ databases">
        <title>Draft genome sequence of Paraferrimonas sedimenticola strain NBRC 101628.</title>
        <authorList>
            <person name="Sun Q."/>
            <person name="Mori K."/>
        </authorList>
    </citation>
    <scope>NUCLEOTIDE SEQUENCE</scope>
    <source>
        <strain evidence="2">NBRC 101628</strain>
    </source>
</reference>
<dbReference type="EMBL" id="BSNC01000006">
    <property type="protein sequence ID" value="GLP97407.1"/>
    <property type="molecule type" value="Genomic_DNA"/>
</dbReference>
<dbReference type="Pfam" id="PF04389">
    <property type="entry name" value="Peptidase_M28"/>
    <property type="match status" value="1"/>
</dbReference>
<keyword evidence="3" id="KW-1185">Reference proteome</keyword>
<feature type="domain" description="Peptidase M28" evidence="1">
    <location>
        <begin position="80"/>
        <end position="276"/>
    </location>
</feature>
<protein>
    <submittedName>
        <fullName evidence="2">Peptidase M28</fullName>
    </submittedName>
</protein>
<name>A0AA37W262_9GAMM</name>
<dbReference type="PANTHER" id="PTHR12147:SF26">
    <property type="entry name" value="PEPTIDASE M28 DOMAIN-CONTAINING PROTEIN"/>
    <property type="match status" value="1"/>
</dbReference>
<evidence type="ECO:0000313" key="3">
    <source>
        <dbReference type="Proteomes" id="UP001161422"/>
    </source>
</evidence>
<dbReference type="PANTHER" id="PTHR12147">
    <property type="entry name" value="METALLOPEPTIDASE M28 FAMILY MEMBER"/>
    <property type="match status" value="1"/>
</dbReference>
<sequence length="286" mass="32483">MSRCQLPQLPNWLDAQQLAADAKTLSSGEMLGRKTGTEGANRARNYLIERMQQIGVQPWRGQFLHPFNYPYRFSEYSGINLIGAIPATTPEADLLVVIAHYDHLGNQGRRVYFGADDNASGMAAALAIAQQVIQQEQRNHTVLFLFSDAEERGLKGSKAFVKQWPDLPINLVLNLDMVGRQYGNYRLAVTHSNDPEVKQKLVELRPNSASCFAFGQPRFSTTGSRIDYSRASDHNSFSRYGTPWVYVGGSQQPDWHTFRDTFERLDQEYFERATVTSWQILSLWLD</sequence>